<accession>A0A6B1DWD3</accession>
<proteinExistence type="predicted"/>
<dbReference type="Gene3D" id="1.10.10.10">
    <property type="entry name" value="Winged helix-like DNA-binding domain superfamily/Winged helix DNA-binding domain"/>
    <property type="match status" value="1"/>
</dbReference>
<sequence length="225" mass="25594">MSDWPPHLLILDTLEGPTPPFTWDTFLGYGLPAVDPYRSGGPWCQKNDTPRVLPVLFLTVDIPGSADLPPAWQHRVHCQPRYYITYFLQAWLEKPLNPPRLKPEPLLAIDFVRQALRVQGVSLTQPPRTMEVLAVLAKHHPHSLMAFDIVQEMQKLTGRRTSEAGVRNAIQTLRSNLKLIGLERALLIHGNQGYSFDLGPSFGSLEDRIWFWSGPEAWWSTDTPR</sequence>
<protein>
    <submittedName>
        <fullName evidence="1">Uncharacterized protein</fullName>
    </submittedName>
</protein>
<comment type="caution">
    <text evidence="1">The sequence shown here is derived from an EMBL/GenBank/DDBJ whole genome shotgun (WGS) entry which is preliminary data.</text>
</comment>
<name>A0A6B1DWD3_9CHLR</name>
<reference evidence="1" key="1">
    <citation type="submission" date="2019-09" db="EMBL/GenBank/DDBJ databases">
        <title>Characterisation of the sponge microbiome using genome-centric metagenomics.</title>
        <authorList>
            <person name="Engelberts J.P."/>
            <person name="Robbins S.J."/>
            <person name="De Goeij J.M."/>
            <person name="Aranda M."/>
            <person name="Bell S.C."/>
            <person name="Webster N.S."/>
        </authorList>
    </citation>
    <scope>NUCLEOTIDE SEQUENCE</scope>
    <source>
        <strain evidence="1">SB0662_bin_9</strain>
    </source>
</reference>
<dbReference type="InterPro" id="IPR036388">
    <property type="entry name" value="WH-like_DNA-bd_sf"/>
</dbReference>
<organism evidence="1">
    <name type="scientific">Caldilineaceae bacterium SB0662_bin_9</name>
    <dbReference type="NCBI Taxonomy" id="2605258"/>
    <lineage>
        <taxon>Bacteria</taxon>
        <taxon>Bacillati</taxon>
        <taxon>Chloroflexota</taxon>
        <taxon>Caldilineae</taxon>
        <taxon>Caldilineales</taxon>
        <taxon>Caldilineaceae</taxon>
    </lineage>
</organism>
<dbReference type="EMBL" id="VXPY01000086">
    <property type="protein sequence ID" value="MYD91075.1"/>
    <property type="molecule type" value="Genomic_DNA"/>
</dbReference>
<evidence type="ECO:0000313" key="1">
    <source>
        <dbReference type="EMBL" id="MYD91075.1"/>
    </source>
</evidence>
<gene>
    <name evidence="1" type="ORF">F4Y08_12195</name>
</gene>
<dbReference type="AlphaFoldDB" id="A0A6B1DWD3"/>